<dbReference type="RefSeq" id="XP_031569400.1">
    <property type="nucleotide sequence ID" value="XM_031713540.1"/>
</dbReference>
<dbReference type="KEGG" id="aten:116303917"/>
<dbReference type="OrthoDB" id="10282873at2759"/>
<evidence type="ECO:0000313" key="2">
    <source>
        <dbReference type="Proteomes" id="UP000515163"/>
    </source>
</evidence>
<accession>A0A6P8ISY7</accession>
<gene>
    <name evidence="3" type="primary">LOC116303917</name>
</gene>
<reference evidence="3" key="1">
    <citation type="submission" date="2025-08" db="UniProtKB">
        <authorList>
            <consortium name="RefSeq"/>
        </authorList>
    </citation>
    <scope>IDENTIFICATION</scope>
    <source>
        <tissue evidence="3">Tentacle</tissue>
    </source>
</reference>
<dbReference type="InParanoid" id="A0A6P8ISY7"/>
<evidence type="ECO:0000256" key="1">
    <source>
        <dbReference type="SAM" id="SignalP"/>
    </source>
</evidence>
<evidence type="ECO:0000313" key="3">
    <source>
        <dbReference type="RefSeq" id="XP_031569400.1"/>
    </source>
</evidence>
<proteinExistence type="predicted"/>
<dbReference type="GeneID" id="116303917"/>
<keyword evidence="2" id="KW-1185">Reference proteome</keyword>
<protein>
    <submittedName>
        <fullName evidence="3">Uncharacterized protein LOC116303917</fullName>
    </submittedName>
</protein>
<feature type="signal peptide" evidence="1">
    <location>
        <begin position="1"/>
        <end position="18"/>
    </location>
</feature>
<organism evidence="2 3">
    <name type="scientific">Actinia tenebrosa</name>
    <name type="common">Australian red waratah sea anemone</name>
    <dbReference type="NCBI Taxonomy" id="6105"/>
    <lineage>
        <taxon>Eukaryota</taxon>
        <taxon>Metazoa</taxon>
        <taxon>Cnidaria</taxon>
        <taxon>Anthozoa</taxon>
        <taxon>Hexacorallia</taxon>
        <taxon>Actiniaria</taxon>
        <taxon>Actiniidae</taxon>
        <taxon>Actinia</taxon>
    </lineage>
</organism>
<sequence>MKLLFLLLGSLAVLVTSSQPDDQNDVIRLIKVWGLNEHHGHRDKGPFKECVKGFKECVSSGIGGLADEQSCRMGFCDCRKNVCQAYFKSCGSNSWCSFNDICFKSSAACRSEPKKESKCRRSLMKCLKRSSMDKTRTYECMKMFNDCLS</sequence>
<name>A0A6P8ISY7_ACTTE</name>
<dbReference type="Proteomes" id="UP000515163">
    <property type="component" value="Unplaced"/>
</dbReference>
<feature type="chain" id="PRO_5027671200" evidence="1">
    <location>
        <begin position="19"/>
        <end position="149"/>
    </location>
</feature>
<dbReference type="AlphaFoldDB" id="A0A6P8ISY7"/>
<keyword evidence="1" id="KW-0732">Signal</keyword>